<dbReference type="RefSeq" id="WP_379714656.1">
    <property type="nucleotide sequence ID" value="NZ_JBHTBS010000010.1"/>
</dbReference>
<sequence>MKLPQSLALPACLSLLCVLVIGCANFRKLGKDLKFQDESAIVTARITNAGSYKNIKGLTLNWDRETNTIASGDISEVKGIGVFGFFVKKSPHQYILAYSDSNGDARYQKGEPAWIHSDSNGNPLPLDLTESTPRRIEGALSSKNKVPHELITAATTFLAGRTVEEAKSGWDIPIALGEVANLSESRFSSETGSEGYWEPTGYTMNTGVGIYFLEKYDPKRIPVLFVYGAAGSPQDWSTFFKTFDRKRYQLWFYQYPSATRLSTSGGALDRGIQLLQGHYGFQEMNVVAHSMGGLVSRYAVINNYNAGHRYIKHFVTISSPFGGMEFAKSGVKHLKNPVPSWIDMVPNSDFQTDLFKTKLKGKIPYMLLYGDKASHSMVLPEENDGTVSVESVTRKEAVADAIKEQSFHEDHVSILSNSEVIKMVEDFLDN</sequence>
<evidence type="ECO:0000313" key="1">
    <source>
        <dbReference type="EMBL" id="MFC7338807.1"/>
    </source>
</evidence>
<comment type="caution">
    <text evidence="1">The sequence shown here is derived from an EMBL/GenBank/DDBJ whole genome shotgun (WGS) entry which is preliminary data.</text>
</comment>
<proteinExistence type="predicted"/>
<organism evidence="1 2">
    <name type="scientific">Haloferula chungangensis</name>
    <dbReference type="NCBI Taxonomy" id="1048331"/>
    <lineage>
        <taxon>Bacteria</taxon>
        <taxon>Pseudomonadati</taxon>
        <taxon>Verrucomicrobiota</taxon>
        <taxon>Verrucomicrobiia</taxon>
        <taxon>Verrucomicrobiales</taxon>
        <taxon>Verrucomicrobiaceae</taxon>
        <taxon>Haloferula</taxon>
    </lineage>
</organism>
<gene>
    <name evidence="1" type="ORF">ACFQY0_16545</name>
</gene>
<dbReference type="PANTHER" id="PTHR37946">
    <property type="entry name" value="SLL1969 PROTEIN"/>
    <property type="match status" value="1"/>
</dbReference>
<dbReference type="PANTHER" id="PTHR37946:SF1">
    <property type="entry name" value="SLL1969 PROTEIN"/>
    <property type="match status" value="1"/>
</dbReference>
<reference evidence="2" key="1">
    <citation type="journal article" date="2019" name="Int. J. Syst. Evol. Microbiol.">
        <title>The Global Catalogue of Microorganisms (GCM) 10K type strain sequencing project: providing services to taxonomists for standard genome sequencing and annotation.</title>
        <authorList>
            <consortium name="The Broad Institute Genomics Platform"/>
            <consortium name="The Broad Institute Genome Sequencing Center for Infectious Disease"/>
            <person name="Wu L."/>
            <person name="Ma J."/>
        </authorList>
    </citation>
    <scope>NUCLEOTIDE SEQUENCE [LARGE SCALE GENOMIC DNA]</scope>
    <source>
        <strain evidence="2">CGMCC 4.1467</strain>
    </source>
</reference>
<dbReference type="GO" id="GO:0016787">
    <property type="term" value="F:hydrolase activity"/>
    <property type="evidence" value="ECO:0007669"/>
    <property type="project" value="UniProtKB-KW"/>
</dbReference>
<name>A0ABW2LCT7_9BACT</name>
<dbReference type="Gene3D" id="3.40.50.1820">
    <property type="entry name" value="alpha/beta hydrolase"/>
    <property type="match status" value="1"/>
</dbReference>
<accession>A0ABW2LCT7</accession>
<dbReference type="InterPro" id="IPR029058">
    <property type="entry name" value="AB_hydrolase_fold"/>
</dbReference>
<dbReference type="PROSITE" id="PS51257">
    <property type="entry name" value="PROKAR_LIPOPROTEIN"/>
    <property type="match status" value="1"/>
</dbReference>
<dbReference type="Proteomes" id="UP001596472">
    <property type="component" value="Unassembled WGS sequence"/>
</dbReference>
<protein>
    <submittedName>
        <fullName evidence="1">Alpha/beta fold hydrolase</fullName>
    </submittedName>
</protein>
<evidence type="ECO:0000313" key="2">
    <source>
        <dbReference type="Proteomes" id="UP001596472"/>
    </source>
</evidence>
<dbReference type="Pfam" id="PF06028">
    <property type="entry name" value="DUF915"/>
    <property type="match status" value="1"/>
</dbReference>
<keyword evidence="2" id="KW-1185">Reference proteome</keyword>
<dbReference type="EMBL" id="JBHTBS010000010">
    <property type="protein sequence ID" value="MFC7338807.1"/>
    <property type="molecule type" value="Genomic_DNA"/>
</dbReference>
<keyword evidence="1" id="KW-0378">Hydrolase</keyword>
<dbReference type="SUPFAM" id="SSF53474">
    <property type="entry name" value="alpha/beta-Hydrolases"/>
    <property type="match status" value="1"/>
</dbReference>
<dbReference type="InterPro" id="IPR010315">
    <property type="entry name" value="DUF915_hydro-like"/>
</dbReference>